<dbReference type="AlphaFoldDB" id="A0A1H1YHH2"/>
<gene>
    <name evidence="2" type="ORF">SAMN05216598_4429</name>
</gene>
<proteinExistence type="predicted"/>
<evidence type="ECO:0000256" key="1">
    <source>
        <dbReference type="SAM" id="SignalP"/>
    </source>
</evidence>
<evidence type="ECO:0000313" key="2">
    <source>
        <dbReference type="EMBL" id="SDT20824.1"/>
    </source>
</evidence>
<evidence type="ECO:0008006" key="4">
    <source>
        <dbReference type="Google" id="ProtNLM"/>
    </source>
</evidence>
<dbReference type="GeneID" id="300209320"/>
<feature type="signal peptide" evidence="1">
    <location>
        <begin position="1"/>
        <end position="26"/>
    </location>
</feature>
<name>A0A1H1YHH2_9PSED</name>
<feature type="chain" id="PRO_5009266556" description="HAF family extracellular repeat protein" evidence="1">
    <location>
        <begin position="27"/>
        <end position="429"/>
    </location>
</feature>
<evidence type="ECO:0000313" key="3">
    <source>
        <dbReference type="Proteomes" id="UP000199524"/>
    </source>
</evidence>
<keyword evidence="1" id="KW-0732">Signal</keyword>
<reference evidence="3" key="1">
    <citation type="submission" date="2016-10" db="EMBL/GenBank/DDBJ databases">
        <authorList>
            <person name="Varghese N."/>
            <person name="Submissions S."/>
        </authorList>
    </citation>
    <scope>NUCLEOTIDE SEQUENCE [LARGE SCALE GENOMIC DNA]</scope>
    <source>
        <strain evidence="3">ATCC 23835</strain>
    </source>
</reference>
<dbReference type="Proteomes" id="UP000199524">
    <property type="component" value="Chromosome I"/>
</dbReference>
<keyword evidence="3" id="KW-1185">Reference proteome</keyword>
<dbReference type="EMBL" id="LT629777">
    <property type="protein sequence ID" value="SDT20824.1"/>
    <property type="molecule type" value="Genomic_DNA"/>
</dbReference>
<sequence length="429" mass="42657">MKLPSRLVTSLGLAIAGANLAMTAQAAIWTDNITNTTFFDTRLTSGTDYHFFVGVGQSTDFTPRALWDTASGGATALPSLYASASGVEASCTADAVNNAPISTAVIIGACEDTNEDSQAVVWHGNNLTARPLLLQPLPILAGLRLVPDVQTEAAAVNLAGVVTGISISPTGETTPVVWTSAGAANSLLPPLLGSVTNCNVADINDAATPSIIGNCPAGAGGQGKNQAVLWANASTGYSALPVPSGASYCVASAINASGKILGTCYYNGGGSGTPNTYKTVQWAAGGASAPTVLLTINSSTSLRNSGIAMNASGQITGNRIKSGGFTTAFFWDPATGTNATPIAPLPGSSKGTAKAISNNGVVVGCSEVNGLSEAFAFHSVGGALVAISPLGAGGNDCADTISPNGAYVAGVSEDASISQQGDGVITNTP</sequence>
<organism evidence="2 3">
    <name type="scientific">Pseudomonas asplenii</name>
    <dbReference type="NCBI Taxonomy" id="53407"/>
    <lineage>
        <taxon>Bacteria</taxon>
        <taxon>Pseudomonadati</taxon>
        <taxon>Pseudomonadota</taxon>
        <taxon>Gammaproteobacteria</taxon>
        <taxon>Pseudomonadales</taxon>
        <taxon>Pseudomonadaceae</taxon>
        <taxon>Pseudomonas</taxon>
    </lineage>
</organism>
<dbReference type="RefSeq" id="WP_090208828.1">
    <property type="nucleotide sequence ID" value="NZ_LT629777.1"/>
</dbReference>
<accession>A0A1H1YHH2</accession>
<protein>
    <recommendedName>
        <fullName evidence="4">HAF family extracellular repeat protein</fullName>
    </recommendedName>
</protein>